<dbReference type="OMA" id="FIRYENW"/>
<name>A0A0M3QWQ0_DROBS</name>
<dbReference type="OrthoDB" id="2142040at2759"/>
<evidence type="ECO:0000256" key="1">
    <source>
        <dbReference type="SAM" id="SignalP"/>
    </source>
</evidence>
<protein>
    <submittedName>
        <fullName evidence="2">CG16775</fullName>
    </submittedName>
</protein>
<dbReference type="STRING" id="30019.A0A0M3QWQ0"/>
<dbReference type="InterPro" id="IPR006616">
    <property type="entry name" value="DM9_repeat"/>
</dbReference>
<keyword evidence="3" id="KW-1185">Reference proteome</keyword>
<proteinExistence type="predicted"/>
<dbReference type="Proteomes" id="UP000494163">
    <property type="component" value="Chromosome 3L"/>
</dbReference>
<feature type="non-terminal residue" evidence="2">
    <location>
        <position position="191"/>
    </location>
</feature>
<sequence length="191" mass="21436">MNSAKHLTIVALVLAQLLLGIECATWDRMDTWIDGSKTLSFPDDAVLGGFDPQGYDNFVGRALYSNGVWPARVVAETGVATYNTETISNKATTYEILVSNGTVSYHWVRSFDGHREKNAVSVGTNAANDRVYVCRCRSDNGLIIGTLLLADRRCYVRYDNMPQRTFDKYEILVRQVKLAPWVPFVSEYNPN</sequence>
<dbReference type="PANTHER" id="PTHR31649">
    <property type="entry name" value="AGAP009604-PA"/>
    <property type="match status" value="1"/>
</dbReference>
<evidence type="ECO:0000313" key="2">
    <source>
        <dbReference type="EMBL" id="ALC44533.1"/>
    </source>
</evidence>
<dbReference type="PANTHER" id="PTHR31649:SF10">
    <property type="entry name" value="IP19903P-RELATED"/>
    <property type="match status" value="1"/>
</dbReference>
<reference evidence="2 3" key="1">
    <citation type="submission" date="2015-08" db="EMBL/GenBank/DDBJ databases">
        <title>Ancestral chromatin configuration constrains chromatin evolution on differentiating sex chromosomes in Drosophila.</title>
        <authorList>
            <person name="Zhou Q."/>
            <person name="Bachtrog D."/>
        </authorList>
    </citation>
    <scope>NUCLEOTIDE SEQUENCE [LARGE SCALE GENOMIC DNA]</scope>
    <source>
        <tissue evidence="2">Whole larvae</tissue>
    </source>
</reference>
<organism evidence="2 3">
    <name type="scientific">Drosophila busckii</name>
    <name type="common">Fruit fly</name>
    <dbReference type="NCBI Taxonomy" id="30019"/>
    <lineage>
        <taxon>Eukaryota</taxon>
        <taxon>Metazoa</taxon>
        <taxon>Ecdysozoa</taxon>
        <taxon>Arthropoda</taxon>
        <taxon>Hexapoda</taxon>
        <taxon>Insecta</taxon>
        <taxon>Pterygota</taxon>
        <taxon>Neoptera</taxon>
        <taxon>Endopterygota</taxon>
        <taxon>Diptera</taxon>
        <taxon>Brachycera</taxon>
        <taxon>Muscomorpha</taxon>
        <taxon>Ephydroidea</taxon>
        <taxon>Drosophilidae</taxon>
        <taxon>Drosophila</taxon>
    </lineage>
</organism>
<accession>A0A0M3QWQ0</accession>
<dbReference type="Pfam" id="PF11901">
    <property type="entry name" value="DM9"/>
    <property type="match status" value="1"/>
</dbReference>
<dbReference type="EMBL" id="CP012525">
    <property type="protein sequence ID" value="ALC44533.1"/>
    <property type="molecule type" value="Genomic_DNA"/>
</dbReference>
<dbReference type="AlphaFoldDB" id="A0A0M3QWQ0"/>
<feature type="signal peptide" evidence="1">
    <location>
        <begin position="1"/>
        <end position="23"/>
    </location>
</feature>
<dbReference type="SMART" id="SM00696">
    <property type="entry name" value="DM9"/>
    <property type="match status" value="2"/>
</dbReference>
<evidence type="ECO:0000313" key="3">
    <source>
        <dbReference type="Proteomes" id="UP000494163"/>
    </source>
</evidence>
<feature type="chain" id="PRO_5005788112" evidence="1">
    <location>
        <begin position="24"/>
        <end position="191"/>
    </location>
</feature>
<gene>
    <name evidence="2" type="ORF">Dbus_chr3Lg1699</name>
</gene>
<keyword evidence="1" id="KW-0732">Signal</keyword>